<accession>A0A1M5LQM7</accession>
<sequence>MTLFETQDHARHEGRGIAPALGAGRVRSGSQAIRLVLLDACHVTKEALQ</sequence>
<evidence type="ECO:0000313" key="1">
    <source>
        <dbReference type="EMBL" id="SHG67200.1"/>
    </source>
</evidence>
<proteinExistence type="predicted"/>
<keyword evidence="2" id="KW-1185">Reference proteome</keyword>
<evidence type="ECO:0000313" key="2">
    <source>
        <dbReference type="Proteomes" id="UP000184074"/>
    </source>
</evidence>
<dbReference type="RefSeq" id="WP_165611571.1">
    <property type="nucleotide sequence ID" value="NZ_FQXB01000001.1"/>
</dbReference>
<protein>
    <submittedName>
        <fullName evidence="1">Uncharacterized protein</fullName>
    </submittedName>
</protein>
<name>A0A1M5LQM7_9RHOB</name>
<dbReference type="Proteomes" id="UP000184074">
    <property type="component" value="Unassembled WGS sequence"/>
</dbReference>
<reference evidence="1 2" key="1">
    <citation type="submission" date="2016-11" db="EMBL/GenBank/DDBJ databases">
        <authorList>
            <person name="Jaros S."/>
            <person name="Januszkiewicz K."/>
            <person name="Wedrychowicz H."/>
        </authorList>
    </citation>
    <scope>NUCLEOTIDE SEQUENCE [LARGE SCALE GENOMIC DNA]</scope>
    <source>
        <strain evidence="1 2">DSM 28715</strain>
    </source>
</reference>
<gene>
    <name evidence="1" type="ORF">SAMN05444003_0419</name>
</gene>
<organism evidence="1 2">
    <name type="scientific">Cognatiyoonia sediminum</name>
    <dbReference type="NCBI Taxonomy" id="1508389"/>
    <lineage>
        <taxon>Bacteria</taxon>
        <taxon>Pseudomonadati</taxon>
        <taxon>Pseudomonadota</taxon>
        <taxon>Alphaproteobacteria</taxon>
        <taxon>Rhodobacterales</taxon>
        <taxon>Paracoccaceae</taxon>
        <taxon>Cognatiyoonia</taxon>
    </lineage>
</organism>
<dbReference type="AlphaFoldDB" id="A0A1M5LQM7"/>
<dbReference type="EMBL" id="FQXB01000001">
    <property type="protein sequence ID" value="SHG67200.1"/>
    <property type="molecule type" value="Genomic_DNA"/>
</dbReference>